<dbReference type="Gene3D" id="1.10.3580.10">
    <property type="entry name" value="ATP12 ATPase"/>
    <property type="match status" value="1"/>
</dbReference>
<accession>A0A916W3T6</accession>
<reference evidence="4 5" key="1">
    <citation type="journal article" date="2014" name="Int. J. Syst. Evol. Microbiol.">
        <title>Complete genome sequence of Corynebacterium casei LMG S-19264T (=DSM 44701T), isolated from a smear-ripened cheese.</title>
        <authorList>
            <consortium name="US DOE Joint Genome Institute (JGI-PGF)"/>
            <person name="Walter F."/>
            <person name="Albersmeier A."/>
            <person name="Kalinowski J."/>
            <person name="Ruckert C."/>
        </authorList>
    </citation>
    <scope>NUCLEOTIDE SEQUENCE [LARGE SCALE GENOMIC DNA]</scope>
    <source>
        <strain evidence="4 5">CGMCC 1.15896</strain>
    </source>
</reference>
<dbReference type="Pfam" id="PF07542">
    <property type="entry name" value="ATP12"/>
    <property type="match status" value="1"/>
</dbReference>
<evidence type="ECO:0000313" key="4">
    <source>
        <dbReference type="EMBL" id="GGA63630.1"/>
    </source>
</evidence>
<dbReference type="Gene3D" id="3.30.2180.10">
    <property type="entry name" value="ATP12-like"/>
    <property type="match status" value="1"/>
</dbReference>
<dbReference type="RefSeq" id="WP_127071807.1">
    <property type="nucleotide sequence ID" value="NZ_BMKB01000010.1"/>
</dbReference>
<evidence type="ECO:0000256" key="1">
    <source>
        <dbReference type="ARBA" id="ARBA00008231"/>
    </source>
</evidence>
<evidence type="ECO:0000256" key="3">
    <source>
        <dbReference type="ARBA" id="ARBA00023186"/>
    </source>
</evidence>
<dbReference type="SUPFAM" id="SSF160909">
    <property type="entry name" value="ATP12-like"/>
    <property type="match status" value="1"/>
</dbReference>
<name>A0A916W3T6_9HYPH</name>
<evidence type="ECO:0000313" key="5">
    <source>
        <dbReference type="Proteomes" id="UP000596977"/>
    </source>
</evidence>
<sequence>MREFLEDALEHRDDGYGRAQKHLERHLPKRFYTDVAVAHSDAGYFVTLDGRQTRTPSKALVAVSSEALAHKMREEWDAQREEIDPDLMPHVKLINSAIEGGEAARIALIDEVIKFCANDLLLYRADSPRELVARQEEVWDVVLVALARHFSISFQPTVGIIHKEQSPETLARLKAALSDIDFVSATALVSITGITGSGLLAIALREQLHDADAVWTAAYVDEDYQIANWGEDFEASERRKRRRIEFDAAVNVVNDLS</sequence>
<comment type="similarity">
    <text evidence="1">Belongs to the ATP12 family.</text>
</comment>
<dbReference type="EMBL" id="BMKB01000010">
    <property type="protein sequence ID" value="GGA63630.1"/>
    <property type="molecule type" value="Genomic_DNA"/>
</dbReference>
<keyword evidence="2" id="KW-0809">Transit peptide</keyword>
<dbReference type="InterPro" id="IPR023335">
    <property type="entry name" value="ATP12_ortho_dom_sf"/>
</dbReference>
<dbReference type="GO" id="GO:0043461">
    <property type="term" value="P:proton-transporting ATP synthase complex assembly"/>
    <property type="evidence" value="ECO:0007669"/>
    <property type="project" value="InterPro"/>
</dbReference>
<dbReference type="PANTHER" id="PTHR21013">
    <property type="entry name" value="ATP SYNTHASE MITOCHONDRIAL F1 COMPLEX ASSEMBLY FACTOR 2/ATP12 PROTEIN, MITOCHONDRIAL PRECURSOR"/>
    <property type="match status" value="1"/>
</dbReference>
<keyword evidence="3" id="KW-0143">Chaperone</keyword>
<dbReference type="AlphaFoldDB" id="A0A916W3T6"/>
<proteinExistence type="inferred from homology"/>
<dbReference type="Proteomes" id="UP000596977">
    <property type="component" value="Unassembled WGS sequence"/>
</dbReference>
<organism evidence="4 5">
    <name type="scientific">Pelagibacterium lentulum</name>
    <dbReference type="NCBI Taxonomy" id="2029865"/>
    <lineage>
        <taxon>Bacteria</taxon>
        <taxon>Pseudomonadati</taxon>
        <taxon>Pseudomonadota</taxon>
        <taxon>Alphaproteobacteria</taxon>
        <taxon>Hyphomicrobiales</taxon>
        <taxon>Devosiaceae</taxon>
        <taxon>Pelagibacterium</taxon>
    </lineage>
</organism>
<dbReference type="InterPro" id="IPR011419">
    <property type="entry name" value="ATP12_ATP_synth-F1-assembly"/>
</dbReference>
<dbReference type="PANTHER" id="PTHR21013:SF10">
    <property type="entry name" value="ATP SYNTHASE MITOCHONDRIAL F1 COMPLEX ASSEMBLY FACTOR 2"/>
    <property type="match status" value="1"/>
</dbReference>
<gene>
    <name evidence="4" type="ORF">GCM10011499_37450</name>
</gene>
<protein>
    <submittedName>
        <fullName evidence="4">ATPase</fullName>
    </submittedName>
</protein>
<keyword evidence="5" id="KW-1185">Reference proteome</keyword>
<dbReference type="OrthoDB" id="9797825at2"/>
<comment type="caution">
    <text evidence="4">The sequence shown here is derived from an EMBL/GenBank/DDBJ whole genome shotgun (WGS) entry which is preliminary data.</text>
</comment>
<evidence type="ECO:0000256" key="2">
    <source>
        <dbReference type="ARBA" id="ARBA00022946"/>
    </source>
</evidence>
<dbReference type="InterPro" id="IPR042272">
    <property type="entry name" value="ATP12_ATP_synth-F1-assembly_N"/>
</dbReference>